<protein>
    <recommendedName>
        <fullName evidence="5">ATPase dynein-related AAA domain-containing protein</fullName>
    </recommendedName>
</protein>
<sequence length="529" mass="60355">MTGFLKWFFVFMTEMLKGFSMIFKGLWNGIKHIFNIKNYIQIFKTYSTDFGAVGWILSILAIILVAGVFVLLGLMIVLAIRKYVRFRHSIVSNEDLLEEIADLQRQVLKMTKEKDEIMAMKVAQMGIPTSGALSLAGAEGMVPALGTEGGTEGAVAVVGETGDDGVVQTADRRFSRLMEVDSFYRSYTPPEYNNSITLEELCDTYRNFACSRMHLFYEPKTIRLFIAGMASTKLIILQGISGTGKTSLPYSFGKFLQHDTTIASVQPSWRDRTELFGYFNEFTKNFNETEVLKRIYSSSYNNDINLVLLDEMNIARVEYYFAEMLSILEMPNADEWELDLVPNVWSTDPVNLNRGKLKIPQNVWYIGTANNDDSTYAISDKVYDRAQPINLDAKGVPFDAPDTGPIDLGFDHLDQLFKEAFDKYPISQDTLKKIQQLDLWVIEKLRVAFGNRILKQMGLFVPVYVACGGEELEGVDYVLATKIFRKFESLNLAMLRDELRELVNYMNKSFGKNKMKESIEYLERLQKLF</sequence>
<keyword evidence="2" id="KW-0472">Membrane</keyword>
<keyword evidence="1" id="KW-0175">Coiled coil</keyword>
<dbReference type="InterPro" id="IPR027417">
    <property type="entry name" value="P-loop_NTPase"/>
</dbReference>
<dbReference type="RefSeq" id="WP_074831168.1">
    <property type="nucleotide sequence ID" value="NZ_FOAT01000004.1"/>
</dbReference>
<dbReference type="EMBL" id="FOAT01000004">
    <property type="protein sequence ID" value="SEK64024.1"/>
    <property type="molecule type" value="Genomic_DNA"/>
</dbReference>
<evidence type="ECO:0000256" key="1">
    <source>
        <dbReference type="SAM" id="Coils"/>
    </source>
</evidence>
<evidence type="ECO:0008006" key="5">
    <source>
        <dbReference type="Google" id="ProtNLM"/>
    </source>
</evidence>
<organism evidence="3 4">
    <name type="scientific">Ruminococcus albus</name>
    <dbReference type="NCBI Taxonomy" id="1264"/>
    <lineage>
        <taxon>Bacteria</taxon>
        <taxon>Bacillati</taxon>
        <taxon>Bacillota</taxon>
        <taxon>Clostridia</taxon>
        <taxon>Eubacteriales</taxon>
        <taxon>Oscillospiraceae</taxon>
        <taxon>Ruminococcus</taxon>
    </lineage>
</organism>
<dbReference type="SUPFAM" id="SSF52540">
    <property type="entry name" value="P-loop containing nucleoside triphosphate hydrolases"/>
    <property type="match status" value="1"/>
</dbReference>
<feature type="coiled-coil region" evidence="1">
    <location>
        <begin position="93"/>
        <end position="120"/>
    </location>
</feature>
<keyword evidence="2" id="KW-1133">Transmembrane helix</keyword>
<accession>A0A1H7INZ6</accession>
<dbReference type="Proteomes" id="UP000186015">
    <property type="component" value="Unassembled WGS sequence"/>
</dbReference>
<evidence type="ECO:0000313" key="4">
    <source>
        <dbReference type="Proteomes" id="UP000186015"/>
    </source>
</evidence>
<evidence type="ECO:0000256" key="2">
    <source>
        <dbReference type="SAM" id="Phobius"/>
    </source>
</evidence>
<dbReference type="OrthoDB" id="9781481at2"/>
<dbReference type="Gene3D" id="3.40.50.300">
    <property type="entry name" value="P-loop containing nucleotide triphosphate hydrolases"/>
    <property type="match status" value="1"/>
</dbReference>
<name>A0A1H7INZ6_RUMAL</name>
<keyword evidence="2" id="KW-0812">Transmembrane</keyword>
<feature type="transmembrane region" description="Helical" evidence="2">
    <location>
        <begin position="55"/>
        <end position="80"/>
    </location>
</feature>
<dbReference type="AlphaFoldDB" id="A0A1H7INZ6"/>
<reference evidence="3 4" key="1">
    <citation type="submission" date="2016-10" db="EMBL/GenBank/DDBJ databases">
        <authorList>
            <person name="de Groot N.N."/>
        </authorList>
    </citation>
    <scope>NUCLEOTIDE SEQUENCE [LARGE SCALE GENOMIC DNA]</scope>
    <source>
        <strain evidence="3 4">KH2T6</strain>
    </source>
</reference>
<gene>
    <name evidence="3" type="ORF">SAMN05216469_10419</name>
</gene>
<proteinExistence type="predicted"/>
<feature type="transmembrane region" description="Helical" evidence="2">
    <location>
        <begin position="7"/>
        <end position="27"/>
    </location>
</feature>
<evidence type="ECO:0000313" key="3">
    <source>
        <dbReference type="EMBL" id="SEK64024.1"/>
    </source>
</evidence>